<feature type="non-terminal residue" evidence="1">
    <location>
        <position position="1"/>
    </location>
</feature>
<dbReference type="EMBL" id="CAJVPW010001637">
    <property type="protein sequence ID" value="CAG8488829.1"/>
    <property type="molecule type" value="Genomic_DNA"/>
</dbReference>
<accession>A0ACA9KRA2</accession>
<gene>
    <name evidence="1" type="ORF">SPELUC_LOCUS2467</name>
</gene>
<keyword evidence="2" id="KW-1185">Reference proteome</keyword>
<comment type="caution">
    <text evidence="1">The sequence shown here is derived from an EMBL/GenBank/DDBJ whole genome shotgun (WGS) entry which is preliminary data.</text>
</comment>
<protein>
    <submittedName>
        <fullName evidence="1">37_t:CDS:1</fullName>
    </submittedName>
</protein>
<organism evidence="1 2">
    <name type="scientific">Cetraspora pellucida</name>
    <dbReference type="NCBI Taxonomy" id="1433469"/>
    <lineage>
        <taxon>Eukaryota</taxon>
        <taxon>Fungi</taxon>
        <taxon>Fungi incertae sedis</taxon>
        <taxon>Mucoromycota</taxon>
        <taxon>Glomeromycotina</taxon>
        <taxon>Glomeromycetes</taxon>
        <taxon>Diversisporales</taxon>
        <taxon>Gigasporaceae</taxon>
        <taxon>Cetraspora</taxon>
    </lineage>
</organism>
<evidence type="ECO:0000313" key="1">
    <source>
        <dbReference type="EMBL" id="CAG8488829.1"/>
    </source>
</evidence>
<evidence type="ECO:0000313" key="2">
    <source>
        <dbReference type="Proteomes" id="UP000789366"/>
    </source>
</evidence>
<dbReference type="Proteomes" id="UP000789366">
    <property type="component" value="Unassembled WGS sequence"/>
</dbReference>
<proteinExistence type="predicted"/>
<sequence length="111" mass="12701">LQPSNSDLLSSQPSNSYPFPNSYISPPFYNPLQMVLTFNSSYSNLEPTSYSTRLSIPTISEFLKSVDENENTDNYYQSFQAKLEQQRISVRILLKLSNEEFKECGIDTIEA</sequence>
<name>A0ACA9KRA2_9GLOM</name>
<reference evidence="1" key="1">
    <citation type="submission" date="2021-06" db="EMBL/GenBank/DDBJ databases">
        <authorList>
            <person name="Kallberg Y."/>
            <person name="Tangrot J."/>
            <person name="Rosling A."/>
        </authorList>
    </citation>
    <scope>NUCLEOTIDE SEQUENCE</scope>
    <source>
        <strain evidence="1">28 12/20/2015</strain>
    </source>
</reference>